<evidence type="ECO:0000259" key="5">
    <source>
        <dbReference type="PROSITE" id="PS50119"/>
    </source>
</evidence>
<organism evidence="6 7">
    <name type="scientific">Cannabis sativa</name>
    <name type="common">Hemp</name>
    <name type="synonym">Marijuana</name>
    <dbReference type="NCBI Taxonomy" id="3483"/>
    <lineage>
        <taxon>Eukaryota</taxon>
        <taxon>Viridiplantae</taxon>
        <taxon>Streptophyta</taxon>
        <taxon>Embryophyta</taxon>
        <taxon>Tracheophyta</taxon>
        <taxon>Spermatophyta</taxon>
        <taxon>Magnoliopsida</taxon>
        <taxon>eudicotyledons</taxon>
        <taxon>Gunneridae</taxon>
        <taxon>Pentapetalae</taxon>
        <taxon>rosids</taxon>
        <taxon>fabids</taxon>
        <taxon>Rosales</taxon>
        <taxon>Cannabaceae</taxon>
        <taxon>Cannabis</taxon>
    </lineage>
</organism>
<protein>
    <recommendedName>
        <fullName evidence="5">B box-type domain-containing protein</fullName>
    </recommendedName>
</protein>
<dbReference type="EMBL" id="JAATIQ010000793">
    <property type="protein sequence ID" value="KAF4347564.1"/>
    <property type="molecule type" value="Genomic_DNA"/>
</dbReference>
<reference evidence="6 7" key="1">
    <citation type="journal article" date="2020" name="bioRxiv">
        <title>Sequence and annotation of 42 cannabis genomes reveals extensive copy number variation in cannabinoid synthesis and pathogen resistance genes.</title>
        <authorList>
            <person name="Mckernan K.J."/>
            <person name="Helbert Y."/>
            <person name="Kane L.T."/>
            <person name="Ebling H."/>
            <person name="Zhang L."/>
            <person name="Liu B."/>
            <person name="Eaton Z."/>
            <person name="Mclaughlin S."/>
            <person name="Kingan S."/>
            <person name="Baybayan P."/>
            <person name="Concepcion G."/>
            <person name="Jordan M."/>
            <person name="Riva A."/>
            <person name="Barbazuk W."/>
            <person name="Harkins T."/>
        </authorList>
    </citation>
    <scope>NUCLEOTIDE SEQUENCE [LARGE SCALE GENOMIC DNA]</scope>
    <source>
        <strain evidence="7">cv. Jamaican Lion 4</strain>
        <tissue evidence="6">Leaf</tissue>
    </source>
</reference>
<dbReference type="PANTHER" id="PTHR31717:SF81">
    <property type="entry name" value="B-BOX ZINC FINGER PROTEIN 32-LIKE"/>
    <property type="match status" value="1"/>
</dbReference>
<name>A0A7J6DN76_CANSA</name>
<dbReference type="PANTHER" id="PTHR31717">
    <property type="entry name" value="ZINC FINGER PROTEIN CONSTANS-LIKE 10"/>
    <property type="match status" value="1"/>
</dbReference>
<keyword evidence="3" id="KW-0862">Zinc</keyword>
<evidence type="ECO:0000256" key="2">
    <source>
        <dbReference type="ARBA" id="ARBA00022771"/>
    </source>
</evidence>
<evidence type="ECO:0000313" key="7">
    <source>
        <dbReference type="Proteomes" id="UP000583929"/>
    </source>
</evidence>
<keyword evidence="2 4" id="KW-0863">Zinc-finger</keyword>
<dbReference type="CDD" id="cd19821">
    <property type="entry name" value="Bbox1_BBX-like"/>
    <property type="match status" value="1"/>
</dbReference>
<sequence>MKPNKLCCLCDQEAFLYCAADRAFLCRNCDADVHTANFLVARHIRQPLCSVCEEFAGNLVSGDDLRHLCSQYCRSCSPRNISSVDDDDDDDDSSVLSSVSSVCVSSSESKLRFEDRPKTIEKISSSSSVTDLSGSVAEVKKESIIRRRKGLISVDTKTEGIFEKWCREIGLNGNLAVVVRLASEALGFCVARSRLLPFRVSLAASFWYGLRSIDKSSSAEAARTLHRLRRLQQLSGVPIKLIVAVELQLDRELKAQKNRRRDDLKEGWAECSG</sequence>
<dbReference type="Proteomes" id="UP000583929">
    <property type="component" value="Unassembled WGS sequence"/>
</dbReference>
<dbReference type="AlphaFoldDB" id="A0A7J6DN76"/>
<dbReference type="PROSITE" id="PS50119">
    <property type="entry name" value="ZF_BBOX"/>
    <property type="match status" value="1"/>
</dbReference>
<evidence type="ECO:0000313" key="6">
    <source>
        <dbReference type="EMBL" id="KAF4347564.1"/>
    </source>
</evidence>
<dbReference type="GO" id="GO:0008270">
    <property type="term" value="F:zinc ion binding"/>
    <property type="evidence" value="ECO:0007669"/>
    <property type="project" value="UniProtKB-KW"/>
</dbReference>
<gene>
    <name evidence="6" type="ORF">G4B88_009920</name>
</gene>
<proteinExistence type="predicted"/>
<dbReference type="SMART" id="SM00336">
    <property type="entry name" value="BBOX"/>
    <property type="match status" value="1"/>
</dbReference>
<feature type="domain" description="B box-type" evidence="5">
    <location>
        <begin position="2"/>
        <end position="48"/>
    </location>
</feature>
<evidence type="ECO:0000256" key="3">
    <source>
        <dbReference type="ARBA" id="ARBA00022833"/>
    </source>
</evidence>
<dbReference type="InterPro" id="IPR000315">
    <property type="entry name" value="Znf_B-box"/>
</dbReference>
<accession>A0A7J6DN76</accession>
<dbReference type="InterPro" id="IPR049808">
    <property type="entry name" value="CONSTANS-like_Bbox1"/>
</dbReference>
<comment type="caution">
    <text evidence="6">The sequence shown here is derived from an EMBL/GenBank/DDBJ whole genome shotgun (WGS) entry which is preliminary data.</text>
</comment>
<evidence type="ECO:0000256" key="1">
    <source>
        <dbReference type="ARBA" id="ARBA00022723"/>
    </source>
</evidence>
<evidence type="ECO:0000256" key="4">
    <source>
        <dbReference type="PROSITE-ProRule" id="PRU00024"/>
    </source>
</evidence>
<keyword evidence="7" id="KW-1185">Reference proteome</keyword>
<keyword evidence="1" id="KW-0479">Metal-binding</keyword>